<keyword evidence="6 9" id="KW-0456">Lyase</keyword>
<evidence type="ECO:0000256" key="2">
    <source>
        <dbReference type="ARBA" id="ARBA00004861"/>
    </source>
</evidence>
<evidence type="ECO:0000256" key="1">
    <source>
        <dbReference type="ARBA" id="ARBA00002356"/>
    </source>
</evidence>
<dbReference type="KEGG" id="upl:DSM104440_02357"/>
<evidence type="ECO:0000256" key="3">
    <source>
        <dbReference type="ARBA" id="ARBA00011738"/>
    </source>
</evidence>
<name>A0A6M4H7G3_9PROT</name>
<dbReference type="FunCoup" id="A0A6M4H7G3">
    <property type="interactions" value="381"/>
</dbReference>
<dbReference type="GO" id="GO:0005829">
    <property type="term" value="C:cytosol"/>
    <property type="evidence" value="ECO:0007669"/>
    <property type="project" value="TreeGrafter"/>
</dbReference>
<evidence type="ECO:0000256" key="6">
    <source>
        <dbReference type="ARBA" id="ARBA00023239"/>
    </source>
</evidence>
<evidence type="ECO:0000256" key="12">
    <source>
        <dbReference type="RuleBase" id="RU000512"/>
    </source>
</evidence>
<dbReference type="SUPFAM" id="SSF51366">
    <property type="entry name" value="Ribulose-phoshate binding barrel"/>
    <property type="match status" value="1"/>
</dbReference>
<dbReference type="InterPro" id="IPR011060">
    <property type="entry name" value="RibuloseP-bd_barrel"/>
</dbReference>
<dbReference type="Gene3D" id="3.20.20.70">
    <property type="entry name" value="Aldolase class I"/>
    <property type="match status" value="1"/>
</dbReference>
<feature type="binding site" evidence="9">
    <location>
        <begin position="60"/>
        <end position="69"/>
    </location>
    <ligand>
        <name>substrate</name>
    </ligand>
</feature>
<dbReference type="EMBL" id="CP053073">
    <property type="protein sequence ID" value="QJR15536.1"/>
    <property type="molecule type" value="Genomic_DNA"/>
</dbReference>
<dbReference type="InterPro" id="IPR013785">
    <property type="entry name" value="Aldolase_TIM"/>
</dbReference>
<evidence type="ECO:0000313" key="14">
    <source>
        <dbReference type="EMBL" id="QJR15536.1"/>
    </source>
</evidence>
<evidence type="ECO:0000259" key="13">
    <source>
        <dbReference type="SMART" id="SM00934"/>
    </source>
</evidence>
<keyword evidence="15" id="KW-1185">Reference proteome</keyword>
<dbReference type="UniPathway" id="UPA00070">
    <property type="reaction ID" value="UER00120"/>
</dbReference>
<feature type="active site" description="For OMPdecase activity" evidence="10">
    <location>
        <position position="60"/>
    </location>
</feature>
<accession>A0A6M4H7G3</accession>
<evidence type="ECO:0000256" key="11">
    <source>
        <dbReference type="PIRSR" id="PIRSR614732-2"/>
    </source>
</evidence>
<evidence type="ECO:0000256" key="10">
    <source>
        <dbReference type="PIRSR" id="PIRSR614732-1"/>
    </source>
</evidence>
<keyword evidence="4 9" id="KW-0210">Decarboxylase</keyword>
<comment type="function">
    <text evidence="1 9">Catalyzes the decarboxylation of orotidine 5'-monophosphate (OMP) to uridine 5'-monophosphate (UMP).</text>
</comment>
<dbReference type="PROSITE" id="PS00156">
    <property type="entry name" value="OMPDECASE"/>
    <property type="match status" value="1"/>
</dbReference>
<dbReference type="InterPro" id="IPR014732">
    <property type="entry name" value="OMPdecase"/>
</dbReference>
<feature type="active site" description="For OMPdecase activity" evidence="10">
    <location>
        <position position="65"/>
    </location>
</feature>
<organism evidence="14 15">
    <name type="scientific">Usitatibacter palustris</name>
    <dbReference type="NCBI Taxonomy" id="2732487"/>
    <lineage>
        <taxon>Bacteria</taxon>
        <taxon>Pseudomonadati</taxon>
        <taxon>Pseudomonadota</taxon>
        <taxon>Betaproteobacteria</taxon>
        <taxon>Nitrosomonadales</taxon>
        <taxon>Usitatibacteraceae</taxon>
        <taxon>Usitatibacter</taxon>
    </lineage>
</organism>
<dbReference type="InterPro" id="IPR018089">
    <property type="entry name" value="OMPdecase_AS"/>
</dbReference>
<keyword evidence="5 9" id="KW-0665">Pyrimidine biosynthesis</keyword>
<feature type="binding site" evidence="9 11">
    <location>
        <position position="33"/>
    </location>
    <ligand>
        <name>substrate</name>
    </ligand>
</feature>
<dbReference type="GO" id="GO:0044205">
    <property type="term" value="P:'de novo' UMP biosynthetic process"/>
    <property type="evidence" value="ECO:0007669"/>
    <property type="project" value="UniProtKB-UniRule"/>
</dbReference>
<dbReference type="HAMAP" id="MF_01200_B">
    <property type="entry name" value="OMPdecase_type1_B"/>
    <property type="match status" value="1"/>
</dbReference>
<dbReference type="Pfam" id="PF00215">
    <property type="entry name" value="OMPdecase"/>
    <property type="match status" value="1"/>
</dbReference>
<dbReference type="Proteomes" id="UP000503096">
    <property type="component" value="Chromosome"/>
</dbReference>
<feature type="binding site" evidence="9 11">
    <location>
        <position position="119"/>
    </location>
    <ligand>
        <name>substrate</name>
    </ligand>
</feature>
<dbReference type="GO" id="GO:0004590">
    <property type="term" value="F:orotidine-5'-phosphate decarboxylase activity"/>
    <property type="evidence" value="ECO:0007669"/>
    <property type="project" value="UniProtKB-UniRule"/>
</dbReference>
<dbReference type="NCBIfam" id="TIGR01740">
    <property type="entry name" value="pyrF"/>
    <property type="match status" value="1"/>
</dbReference>
<dbReference type="GO" id="GO:0006207">
    <property type="term" value="P:'de novo' pyrimidine nucleobase biosynthetic process"/>
    <property type="evidence" value="ECO:0007669"/>
    <property type="project" value="InterPro"/>
</dbReference>
<comment type="subunit">
    <text evidence="3 9">Homodimer.</text>
</comment>
<feature type="binding site" evidence="9 11">
    <location>
        <position position="180"/>
    </location>
    <ligand>
        <name>substrate</name>
    </ligand>
</feature>
<comment type="similarity">
    <text evidence="8 9">Belongs to the OMP decarboxylase family. Type 1 subfamily.</text>
</comment>
<comment type="catalytic activity">
    <reaction evidence="7 9 12">
        <text>orotidine 5'-phosphate + H(+) = UMP + CO2</text>
        <dbReference type="Rhea" id="RHEA:11596"/>
        <dbReference type="ChEBI" id="CHEBI:15378"/>
        <dbReference type="ChEBI" id="CHEBI:16526"/>
        <dbReference type="ChEBI" id="CHEBI:57538"/>
        <dbReference type="ChEBI" id="CHEBI:57865"/>
        <dbReference type="EC" id="4.1.1.23"/>
    </reaction>
</comment>
<feature type="binding site" evidence="9 11">
    <location>
        <position position="11"/>
    </location>
    <ligand>
        <name>substrate</name>
    </ligand>
</feature>
<evidence type="ECO:0000256" key="5">
    <source>
        <dbReference type="ARBA" id="ARBA00022975"/>
    </source>
</evidence>
<proteinExistence type="inferred from homology"/>
<dbReference type="RefSeq" id="WP_171162896.1">
    <property type="nucleotide sequence ID" value="NZ_CP053073.1"/>
</dbReference>
<evidence type="ECO:0000256" key="9">
    <source>
        <dbReference type="HAMAP-Rule" id="MF_01200"/>
    </source>
</evidence>
<feature type="active site" description="For OMPdecase activity" evidence="10">
    <location>
        <position position="62"/>
    </location>
</feature>
<feature type="active site" description="Proton donor" evidence="9">
    <location>
        <position position="62"/>
    </location>
</feature>
<dbReference type="EC" id="4.1.1.23" evidence="9"/>
<dbReference type="AlphaFoldDB" id="A0A6M4H7G3"/>
<evidence type="ECO:0000313" key="15">
    <source>
        <dbReference type="Proteomes" id="UP000503096"/>
    </source>
</evidence>
<evidence type="ECO:0000256" key="8">
    <source>
        <dbReference type="ARBA" id="ARBA00061012"/>
    </source>
</evidence>
<feature type="domain" description="Orotidine 5'-phosphate decarboxylase" evidence="13">
    <location>
        <begin position="5"/>
        <end position="225"/>
    </location>
</feature>
<evidence type="ECO:0000256" key="4">
    <source>
        <dbReference type="ARBA" id="ARBA00022793"/>
    </source>
</evidence>
<dbReference type="PANTHER" id="PTHR32119:SF2">
    <property type="entry name" value="OROTIDINE 5'-PHOSPHATE DECARBOXYLASE"/>
    <property type="match status" value="1"/>
</dbReference>
<sequence>MDNRRVIVALDFPSADEALACAARLDPRLCRVKVGKELFVATGPALIGKLQERGFEVFLDLKFHDIPNTVAGACKAAAALGVWMVNVHASGGEAMMRAARDAVASVTKPPLLIAVTILTSLDDDSLRQVGFADGVRGRVEGLSRLARECGLDGVVCSAQEAPWVRASAGTTFTLVTPGIRLEGDAKADQARVVTPPEALRLGADYLVIGRSVTRSEDPVATLEAIHRSLEEESRRK</sequence>
<dbReference type="InParanoid" id="A0A6M4H7G3"/>
<dbReference type="CDD" id="cd04725">
    <property type="entry name" value="OMP_decarboxylase_like"/>
    <property type="match status" value="1"/>
</dbReference>
<protein>
    <recommendedName>
        <fullName evidence="9">Orotidine 5'-phosphate decarboxylase</fullName>
        <ecNumber evidence="9">4.1.1.23</ecNumber>
    </recommendedName>
    <alternativeName>
        <fullName evidence="9">OMP decarboxylase</fullName>
        <shortName evidence="9">OMPDCase</shortName>
        <shortName evidence="9">OMPdecase</shortName>
    </alternativeName>
</protein>
<feature type="binding site" evidence="9 11">
    <location>
        <position position="189"/>
    </location>
    <ligand>
        <name>substrate</name>
    </ligand>
</feature>
<dbReference type="InterPro" id="IPR001754">
    <property type="entry name" value="OMPdeCOase_dom"/>
</dbReference>
<gene>
    <name evidence="9 14" type="primary">pyrF</name>
    <name evidence="14" type="ORF">DSM104440_02357</name>
</gene>
<reference evidence="14 15" key="1">
    <citation type="submission" date="2020-04" db="EMBL/GenBank/DDBJ databases">
        <title>Usitatibacter rugosus gen. nov., sp. nov. and Usitatibacter palustris sp. nov., novel members of Usitatibacteraceae fam. nov. within the order Nitrosomonadales isolated from soil.</title>
        <authorList>
            <person name="Huber K.J."/>
            <person name="Neumann-Schaal M."/>
            <person name="Geppert A."/>
            <person name="Luckner M."/>
            <person name="Wanner G."/>
            <person name="Overmann J."/>
        </authorList>
    </citation>
    <scope>NUCLEOTIDE SEQUENCE [LARGE SCALE GENOMIC DNA]</scope>
    <source>
        <strain evidence="14 15">Swamp67</strain>
    </source>
</reference>
<dbReference type="NCBIfam" id="NF001273">
    <property type="entry name" value="PRK00230.1"/>
    <property type="match status" value="1"/>
</dbReference>
<comment type="pathway">
    <text evidence="2 9 12">Pyrimidine metabolism; UMP biosynthesis via de novo pathway; UMP from orotate: step 2/2.</text>
</comment>
<dbReference type="SMART" id="SM00934">
    <property type="entry name" value="OMPdecase"/>
    <property type="match status" value="1"/>
</dbReference>
<dbReference type="FunFam" id="3.20.20.70:FF:000015">
    <property type="entry name" value="Orotidine 5'-phosphate decarboxylase"/>
    <property type="match status" value="1"/>
</dbReference>
<dbReference type="PANTHER" id="PTHR32119">
    <property type="entry name" value="OROTIDINE 5'-PHOSPHATE DECARBOXYLASE"/>
    <property type="match status" value="1"/>
</dbReference>
<feature type="binding site" evidence="9 11">
    <location>
        <position position="209"/>
    </location>
    <ligand>
        <name>substrate</name>
    </ligand>
</feature>
<evidence type="ECO:0000256" key="7">
    <source>
        <dbReference type="ARBA" id="ARBA00049157"/>
    </source>
</evidence>
<dbReference type="InterPro" id="IPR047596">
    <property type="entry name" value="OMPdecase_bac"/>
</dbReference>
<feature type="binding site" evidence="9 11">
    <location>
        <position position="210"/>
    </location>
    <ligand>
        <name>substrate</name>
    </ligand>
</feature>